<evidence type="ECO:0000256" key="1">
    <source>
        <dbReference type="SAM" id="Phobius"/>
    </source>
</evidence>
<evidence type="ECO:0000313" key="2">
    <source>
        <dbReference type="EMBL" id="SFR82848.1"/>
    </source>
</evidence>
<accession>A0A1I6JVD3</accession>
<feature type="transmembrane region" description="Helical" evidence="1">
    <location>
        <begin position="48"/>
        <end position="69"/>
    </location>
</feature>
<dbReference type="EMBL" id="FOZG01000001">
    <property type="protein sequence ID" value="SFR82848.1"/>
    <property type="molecule type" value="Genomic_DNA"/>
</dbReference>
<sequence length="92" mass="10435">MKFTSALAIYTLFWSFSFFLVLPFRLGSGNEPNVVVRGQAESAPPRFSFGRTCLWTTIVSAVLFALYYANYVNGWLMPDAINLFEETMKHPA</sequence>
<feature type="transmembrane region" description="Helical" evidence="1">
    <location>
        <begin position="6"/>
        <end position="27"/>
    </location>
</feature>
<dbReference type="InterPro" id="IPR009935">
    <property type="entry name" value="DUF1467"/>
</dbReference>
<gene>
    <name evidence="2" type="ORF">SAMN05192580_0928</name>
</gene>
<reference evidence="2 3" key="1">
    <citation type="submission" date="2016-10" db="EMBL/GenBank/DDBJ databases">
        <authorList>
            <person name="de Groot N.N."/>
        </authorList>
    </citation>
    <scope>NUCLEOTIDE SEQUENCE [LARGE SCALE GENOMIC DNA]</scope>
    <source>
        <strain evidence="2 3">S5-249</strain>
    </source>
</reference>
<name>A0A1I6JVD3_9SPHN</name>
<evidence type="ECO:0000313" key="3">
    <source>
        <dbReference type="Proteomes" id="UP000198824"/>
    </source>
</evidence>
<dbReference type="RefSeq" id="WP_093311403.1">
    <property type="nucleotide sequence ID" value="NZ_FOZG01000001.1"/>
</dbReference>
<protein>
    <submittedName>
        <fullName evidence="2">Predicted secreted protein</fullName>
    </submittedName>
</protein>
<keyword evidence="1" id="KW-0812">Transmembrane</keyword>
<dbReference type="AlphaFoldDB" id="A0A1I6JVD3"/>
<keyword evidence="1" id="KW-0472">Membrane</keyword>
<dbReference type="Pfam" id="PF07330">
    <property type="entry name" value="DUF1467"/>
    <property type="match status" value="1"/>
</dbReference>
<organism evidence="2 3">
    <name type="scientific">Sphingomonas jatrophae</name>
    <dbReference type="NCBI Taxonomy" id="1166337"/>
    <lineage>
        <taxon>Bacteria</taxon>
        <taxon>Pseudomonadati</taxon>
        <taxon>Pseudomonadota</taxon>
        <taxon>Alphaproteobacteria</taxon>
        <taxon>Sphingomonadales</taxon>
        <taxon>Sphingomonadaceae</taxon>
        <taxon>Sphingomonas</taxon>
    </lineage>
</organism>
<keyword evidence="3" id="KW-1185">Reference proteome</keyword>
<proteinExistence type="predicted"/>
<dbReference type="OrthoDB" id="9804637at2"/>
<keyword evidence="1" id="KW-1133">Transmembrane helix</keyword>
<dbReference type="STRING" id="1166337.SAMN05192580_0928"/>
<dbReference type="Proteomes" id="UP000198824">
    <property type="component" value="Unassembled WGS sequence"/>
</dbReference>